<proteinExistence type="inferred from homology"/>
<dbReference type="Gene3D" id="3.40.50.1460">
    <property type="match status" value="1"/>
</dbReference>
<dbReference type="EMBL" id="JAGSXJ010000009">
    <property type="protein sequence ID" value="KAH6688479.1"/>
    <property type="molecule type" value="Genomic_DNA"/>
</dbReference>
<reference evidence="3" key="1">
    <citation type="journal article" date="2021" name="Nat. Commun.">
        <title>Genetic determinants of endophytism in the Arabidopsis root mycobiome.</title>
        <authorList>
            <person name="Mesny F."/>
            <person name="Miyauchi S."/>
            <person name="Thiergart T."/>
            <person name="Pickel B."/>
            <person name="Atanasova L."/>
            <person name="Karlsson M."/>
            <person name="Huettel B."/>
            <person name="Barry K.W."/>
            <person name="Haridas S."/>
            <person name="Chen C."/>
            <person name="Bauer D."/>
            <person name="Andreopoulos W."/>
            <person name="Pangilinan J."/>
            <person name="LaButti K."/>
            <person name="Riley R."/>
            <person name="Lipzen A."/>
            <person name="Clum A."/>
            <person name="Drula E."/>
            <person name="Henrissat B."/>
            <person name="Kohler A."/>
            <person name="Grigoriev I.V."/>
            <person name="Martin F.M."/>
            <person name="Hacquard S."/>
        </authorList>
    </citation>
    <scope>NUCLEOTIDE SEQUENCE</scope>
    <source>
        <strain evidence="3">MPI-SDFR-AT-0117</strain>
    </source>
</reference>
<evidence type="ECO:0000313" key="4">
    <source>
        <dbReference type="Proteomes" id="UP000770015"/>
    </source>
</evidence>
<dbReference type="Pfam" id="PF00656">
    <property type="entry name" value="Peptidase_C14"/>
    <property type="match status" value="1"/>
</dbReference>
<dbReference type="InterPro" id="IPR011600">
    <property type="entry name" value="Pept_C14_caspase"/>
</dbReference>
<organism evidence="3 4">
    <name type="scientific">Plectosphaerella plurivora</name>
    <dbReference type="NCBI Taxonomy" id="936078"/>
    <lineage>
        <taxon>Eukaryota</taxon>
        <taxon>Fungi</taxon>
        <taxon>Dikarya</taxon>
        <taxon>Ascomycota</taxon>
        <taxon>Pezizomycotina</taxon>
        <taxon>Sordariomycetes</taxon>
        <taxon>Hypocreomycetidae</taxon>
        <taxon>Glomerellales</taxon>
        <taxon>Plectosphaerellaceae</taxon>
        <taxon>Plectosphaerella</taxon>
    </lineage>
</organism>
<feature type="domain" description="Peptidase C14 caspase" evidence="2">
    <location>
        <begin position="5"/>
        <end position="281"/>
    </location>
</feature>
<evidence type="ECO:0000313" key="3">
    <source>
        <dbReference type="EMBL" id="KAH6688479.1"/>
    </source>
</evidence>
<dbReference type="AlphaFoldDB" id="A0A9P8VCH4"/>
<dbReference type="PANTHER" id="PTHR48104:SF30">
    <property type="entry name" value="METACASPASE-1"/>
    <property type="match status" value="1"/>
</dbReference>
<dbReference type="Proteomes" id="UP000770015">
    <property type="component" value="Unassembled WGS sequence"/>
</dbReference>
<comment type="similarity">
    <text evidence="1">Belongs to the peptidase C14B family.</text>
</comment>
<dbReference type="PANTHER" id="PTHR48104">
    <property type="entry name" value="METACASPASE-4"/>
    <property type="match status" value="1"/>
</dbReference>
<name>A0A9P8VCH4_9PEZI</name>
<keyword evidence="4" id="KW-1185">Reference proteome</keyword>
<comment type="caution">
    <text evidence="3">The sequence shown here is derived from an EMBL/GenBank/DDBJ whole genome shotgun (WGS) entry which is preliminary data.</text>
</comment>
<accession>A0A9P8VCH4</accession>
<dbReference type="GO" id="GO:0005737">
    <property type="term" value="C:cytoplasm"/>
    <property type="evidence" value="ECO:0007669"/>
    <property type="project" value="TreeGrafter"/>
</dbReference>
<dbReference type="GO" id="GO:0004197">
    <property type="term" value="F:cysteine-type endopeptidase activity"/>
    <property type="evidence" value="ECO:0007669"/>
    <property type="project" value="InterPro"/>
</dbReference>
<evidence type="ECO:0000259" key="2">
    <source>
        <dbReference type="Pfam" id="PF00656"/>
    </source>
</evidence>
<dbReference type="OrthoDB" id="3223806at2759"/>
<dbReference type="GO" id="GO:0006508">
    <property type="term" value="P:proteolysis"/>
    <property type="evidence" value="ECO:0007669"/>
    <property type="project" value="InterPro"/>
</dbReference>
<sequence length="652" mass="71574">MQSTWVVLVGIDFYPRVPDKDDPRDHQNLQGCVADVMAVKEEYELEENRRPGTIHLTVLTATTPEDPAIRTLSEDASVWPTFDNVTGALWRVIREADEGDDFLFYYSGHGARDNSGNLALVLYEDAQPWNRHFRGEHLSQGLKKMVDRGLSVTAVLDCCFSGSLAREDDMAGAAVRSIAWDHAVEAASPGWATAVFRDATPEGHCQWLTKPEGYAILAACEPDQKAWEVDLGDRGRRGALSFMLMEVLGDLRTHGAASVHKSVHAHLRAKFRVKLPKQTPMRYGMGGCAVFGRLWLASGAAYTCVHRDSNRLYLDVGLAHGVQVGDEYTLSPAFFVASGLTEKSKNNVQTVTARVESVRSLTSDVVILDADSLQTPMTGWKATPILTSQLQAEVISSFARSDSMPEAAGVSVLVNHQDHYQLVDDFHQPMLGLPTIPTGEPDALKKVAALLEHISEYRHVENIRPTESCDAFDGIFSVKASVSRYGQASASKEDFEMRHGQRFSLEISNNSPKQPIYVAILNLTPSWGITNILRAGGRDDFIVLSSVPEGSKDPVTEKIGFKMTVPSWLQGARVQQCTDVIKVFVTSWATSFGSLELPKLMGGDHHSRGSNDDGVTEELARRLAEFASAKGSGVPEEAWSVKTFTVRTTRGP</sequence>
<dbReference type="InterPro" id="IPR050452">
    <property type="entry name" value="Metacaspase"/>
</dbReference>
<evidence type="ECO:0000256" key="1">
    <source>
        <dbReference type="ARBA" id="ARBA00009005"/>
    </source>
</evidence>
<gene>
    <name evidence="3" type="ORF">F5X68DRAFT_255423</name>
</gene>
<protein>
    <submittedName>
        <fullName evidence="3">Caspase domain-containing protein</fullName>
    </submittedName>
</protein>